<dbReference type="OrthoDB" id="119028at2759"/>
<evidence type="ECO:0000313" key="1">
    <source>
        <dbReference type="EMBL" id="CAF1426111.1"/>
    </source>
</evidence>
<dbReference type="Proteomes" id="UP000681722">
    <property type="component" value="Unassembled WGS sequence"/>
</dbReference>
<dbReference type="EMBL" id="CAJOBC010083768">
    <property type="protein sequence ID" value="CAF4306677.1"/>
    <property type="molecule type" value="Genomic_DNA"/>
</dbReference>
<reference evidence="1" key="1">
    <citation type="submission" date="2021-02" db="EMBL/GenBank/DDBJ databases">
        <authorList>
            <person name="Nowell W R."/>
        </authorList>
    </citation>
    <scope>NUCLEOTIDE SEQUENCE</scope>
</reference>
<keyword evidence="3" id="KW-1185">Reference proteome</keyword>
<gene>
    <name evidence="1" type="ORF">GPM918_LOCUS33847</name>
    <name evidence="2" type="ORF">SRO942_LOCUS34540</name>
</gene>
<dbReference type="AlphaFoldDB" id="A0A815MWA5"/>
<comment type="caution">
    <text evidence="1">The sequence shown here is derived from an EMBL/GenBank/DDBJ whole genome shotgun (WGS) entry which is preliminary data.</text>
</comment>
<proteinExistence type="predicted"/>
<name>A0A815MWA5_9BILA</name>
<dbReference type="EMBL" id="CAJNOQ010018336">
    <property type="protein sequence ID" value="CAF1426111.1"/>
    <property type="molecule type" value="Genomic_DNA"/>
</dbReference>
<dbReference type="Proteomes" id="UP000663829">
    <property type="component" value="Unassembled WGS sequence"/>
</dbReference>
<organism evidence="1 3">
    <name type="scientific">Didymodactylos carnosus</name>
    <dbReference type="NCBI Taxonomy" id="1234261"/>
    <lineage>
        <taxon>Eukaryota</taxon>
        <taxon>Metazoa</taxon>
        <taxon>Spiralia</taxon>
        <taxon>Gnathifera</taxon>
        <taxon>Rotifera</taxon>
        <taxon>Eurotatoria</taxon>
        <taxon>Bdelloidea</taxon>
        <taxon>Philodinida</taxon>
        <taxon>Philodinidae</taxon>
        <taxon>Didymodactylos</taxon>
    </lineage>
</organism>
<protein>
    <submittedName>
        <fullName evidence="1">Uncharacterized protein</fullName>
    </submittedName>
</protein>
<accession>A0A815MWA5</accession>
<evidence type="ECO:0000313" key="3">
    <source>
        <dbReference type="Proteomes" id="UP000663829"/>
    </source>
</evidence>
<sequence length="133" mass="16029">MFTKASNLFIKKWNKKEPKFIEYFQNQWLNSHDGWYEGIKHLTPITNNGLESNNRVIKDENTFRERLLLSRFKILTLEIVEKWSKSCERGLKQFHDKQTVTLDIWTNSYQWVKLNKSIVSTKLENEIEFYIPA</sequence>
<evidence type="ECO:0000313" key="2">
    <source>
        <dbReference type="EMBL" id="CAF4306677.1"/>
    </source>
</evidence>
<feature type="non-terminal residue" evidence="1">
    <location>
        <position position="133"/>
    </location>
</feature>